<keyword evidence="6" id="KW-0966">Cell projection</keyword>
<evidence type="ECO:0000259" key="5">
    <source>
        <dbReference type="SMART" id="SM00858"/>
    </source>
</evidence>
<evidence type="ECO:0000256" key="1">
    <source>
        <dbReference type="ARBA" id="ARBA00004418"/>
    </source>
</evidence>
<dbReference type="NCBIfam" id="TIGR03170">
    <property type="entry name" value="flgA_cterm"/>
    <property type="match status" value="1"/>
</dbReference>
<organism evidence="6 7">
    <name type="scientific">Sinisalibacter aestuarii</name>
    <dbReference type="NCBI Taxonomy" id="2949426"/>
    <lineage>
        <taxon>Bacteria</taxon>
        <taxon>Pseudomonadati</taxon>
        <taxon>Pseudomonadota</taxon>
        <taxon>Alphaproteobacteria</taxon>
        <taxon>Rhodobacterales</taxon>
        <taxon>Roseobacteraceae</taxon>
        <taxon>Sinisalibacter</taxon>
    </lineage>
</organism>
<proteinExistence type="inferred from homology"/>
<dbReference type="Gene3D" id="3.90.1210.10">
    <property type="entry name" value="Antifreeze-like/N-acetylneuraminic acid synthase C-terminal domain"/>
    <property type="match status" value="1"/>
</dbReference>
<dbReference type="InterPro" id="IPR013974">
    <property type="entry name" value="SAF"/>
</dbReference>
<evidence type="ECO:0000256" key="2">
    <source>
        <dbReference type="ARBA" id="ARBA00022729"/>
    </source>
</evidence>
<keyword evidence="2 4" id="KW-0732">Signal</keyword>
<sequence length="149" mass="15641">MTRLFALLALMATPAQADTVIAARTIRAQSILTPGDVTLVAGDIAGTYVSLDEVIGQEARVVLYAGRPVRSNEVGPPAIVARNQIVTLFYRAGGLMIAAEGRALGRAGVGDRLRVMNLASRQMITGIVRDDGTVTVAPGATRFPDLPVN</sequence>
<name>A0ABQ5LNW4_9RHOB</name>
<dbReference type="PANTHER" id="PTHR36307">
    <property type="entry name" value="FLAGELLA BASAL BODY P-RING FORMATION PROTEIN FLGA"/>
    <property type="match status" value="1"/>
</dbReference>
<dbReference type="EMBL" id="BROH01000001">
    <property type="protein sequence ID" value="GKY86687.1"/>
    <property type="molecule type" value="Genomic_DNA"/>
</dbReference>
<comment type="similarity">
    <text evidence="4">Belongs to the FlgA family.</text>
</comment>
<comment type="subcellular location">
    <subcellularLocation>
        <location evidence="1 4">Periplasm</location>
    </subcellularLocation>
</comment>
<keyword evidence="4" id="KW-1005">Bacterial flagellum biogenesis</keyword>
<evidence type="ECO:0000313" key="6">
    <source>
        <dbReference type="EMBL" id="GKY86687.1"/>
    </source>
</evidence>
<feature type="chain" id="PRO_5044988780" description="Flagella basal body P-ring formation protein FlgA" evidence="4">
    <location>
        <begin position="18"/>
        <end position="149"/>
    </location>
</feature>
<evidence type="ECO:0000313" key="7">
    <source>
        <dbReference type="Proteomes" id="UP001144205"/>
    </source>
</evidence>
<gene>
    <name evidence="6" type="ORF">STA1M1_05560</name>
</gene>
<dbReference type="CDD" id="cd11614">
    <property type="entry name" value="SAF_CpaB_FlgA_like"/>
    <property type="match status" value="1"/>
</dbReference>
<evidence type="ECO:0000256" key="3">
    <source>
        <dbReference type="ARBA" id="ARBA00022764"/>
    </source>
</evidence>
<dbReference type="InterPro" id="IPR039246">
    <property type="entry name" value="Flagellar_FlgA"/>
</dbReference>
<reference evidence="6" key="1">
    <citation type="journal article" date="2023" name="Int. J. Syst. Evol. Microbiol.">
        <title>Sinisalibacter aestuarii sp. nov., isolated from estuarine sediment of the Arakawa River.</title>
        <authorList>
            <person name="Arafat S.T."/>
            <person name="Hirano S."/>
            <person name="Sato A."/>
            <person name="Takeuchi K."/>
            <person name="Yasuda T."/>
            <person name="Terahara T."/>
            <person name="Hamada M."/>
            <person name="Kobayashi T."/>
        </authorList>
    </citation>
    <scope>NUCLEOTIDE SEQUENCE</scope>
    <source>
        <strain evidence="6">B-399</strain>
    </source>
</reference>
<dbReference type="SMART" id="SM00858">
    <property type="entry name" value="SAF"/>
    <property type="match status" value="1"/>
</dbReference>
<comment type="caution">
    <text evidence="6">The sequence shown here is derived from an EMBL/GenBank/DDBJ whole genome shotgun (WGS) entry which is preliminary data.</text>
</comment>
<dbReference type="PANTHER" id="PTHR36307:SF1">
    <property type="entry name" value="FLAGELLA BASAL BODY P-RING FORMATION PROTEIN FLGA"/>
    <property type="match status" value="1"/>
</dbReference>
<protein>
    <recommendedName>
        <fullName evidence="4">Flagella basal body P-ring formation protein FlgA</fullName>
    </recommendedName>
</protein>
<dbReference type="Proteomes" id="UP001144205">
    <property type="component" value="Unassembled WGS sequence"/>
</dbReference>
<feature type="signal peptide" evidence="4">
    <location>
        <begin position="1"/>
        <end position="17"/>
    </location>
</feature>
<keyword evidence="6" id="KW-0969">Cilium</keyword>
<dbReference type="Pfam" id="PF13144">
    <property type="entry name" value="ChapFlgA"/>
    <property type="match status" value="1"/>
</dbReference>
<comment type="function">
    <text evidence="4">Involved in the assembly process of the P-ring formation. It may associate with FlgF on the rod constituting a structure essential for the P-ring assembly or may act as a modulator protein for the P-ring assembly.</text>
</comment>
<dbReference type="Gene3D" id="2.30.30.760">
    <property type="match status" value="1"/>
</dbReference>
<dbReference type="InterPro" id="IPR017585">
    <property type="entry name" value="SAF_FlgA"/>
</dbReference>
<keyword evidence="3 4" id="KW-0574">Periplasm</keyword>
<evidence type="ECO:0000256" key="4">
    <source>
        <dbReference type="RuleBase" id="RU362063"/>
    </source>
</evidence>
<dbReference type="RefSeq" id="WP_281840645.1">
    <property type="nucleotide sequence ID" value="NZ_BROH01000001.1"/>
</dbReference>
<accession>A0ABQ5LNW4</accession>
<keyword evidence="7" id="KW-1185">Reference proteome</keyword>
<keyword evidence="6" id="KW-0282">Flagellum</keyword>
<feature type="domain" description="SAF" evidence="5">
    <location>
        <begin position="17"/>
        <end position="75"/>
    </location>
</feature>